<evidence type="ECO:0000313" key="2">
    <source>
        <dbReference type="Proteomes" id="UP000186955"/>
    </source>
</evidence>
<protein>
    <submittedName>
        <fullName evidence="1">Uncharacterized protein</fullName>
    </submittedName>
</protein>
<comment type="caution">
    <text evidence="1">The sequence shown here is derived from an EMBL/GenBank/DDBJ whole genome shotgun (WGS) entry which is preliminary data.</text>
</comment>
<proteinExistence type="predicted"/>
<organism evidence="1 2">
    <name type="scientific">Penicillium subrubescens</name>
    <dbReference type="NCBI Taxonomy" id="1316194"/>
    <lineage>
        <taxon>Eukaryota</taxon>
        <taxon>Fungi</taxon>
        <taxon>Dikarya</taxon>
        <taxon>Ascomycota</taxon>
        <taxon>Pezizomycotina</taxon>
        <taxon>Eurotiomycetes</taxon>
        <taxon>Eurotiomycetidae</taxon>
        <taxon>Eurotiales</taxon>
        <taxon>Aspergillaceae</taxon>
        <taxon>Penicillium</taxon>
    </lineage>
</organism>
<dbReference type="EMBL" id="MNBE01000596">
    <property type="protein sequence ID" value="OKP06604.1"/>
    <property type="molecule type" value="Genomic_DNA"/>
</dbReference>
<reference evidence="1 2" key="1">
    <citation type="submission" date="2016-10" db="EMBL/GenBank/DDBJ databases">
        <title>Genome sequence of the ascomycete fungus Penicillium subrubescens.</title>
        <authorList>
            <person name="De Vries R.P."/>
            <person name="Peng M."/>
            <person name="Dilokpimol A."/>
            <person name="Hilden K."/>
            <person name="Makela M.R."/>
            <person name="Grigoriev I."/>
            <person name="Riley R."/>
            <person name="Granchi Z."/>
        </authorList>
    </citation>
    <scope>NUCLEOTIDE SEQUENCE [LARGE SCALE GENOMIC DNA]</scope>
    <source>
        <strain evidence="1 2">CBS 132785</strain>
    </source>
</reference>
<dbReference type="Proteomes" id="UP000186955">
    <property type="component" value="Unassembled WGS sequence"/>
</dbReference>
<sequence length="84" mass="9074">MARNAPLPPQINTTTAVDAGFHRHQSHLLGPELLQQPAIPPRDIGPGGRSSDNVEMTQLAPQWKFNQPTVLNNVYLAPRAAGSV</sequence>
<dbReference type="AlphaFoldDB" id="A0A1Q5U2D8"/>
<evidence type="ECO:0000313" key="1">
    <source>
        <dbReference type="EMBL" id="OKP06604.1"/>
    </source>
</evidence>
<accession>A0A1Q5U2D8</accession>
<gene>
    <name evidence="1" type="ORF">PENSUB_6230</name>
</gene>
<name>A0A1Q5U2D8_9EURO</name>
<keyword evidence="2" id="KW-1185">Reference proteome</keyword>